<keyword evidence="2" id="KW-1185">Reference proteome</keyword>
<protein>
    <submittedName>
        <fullName evidence="1">Uncharacterized protein</fullName>
    </submittedName>
</protein>
<evidence type="ECO:0000313" key="1">
    <source>
        <dbReference type="EMBL" id="AXE16630.1"/>
    </source>
</evidence>
<name>A0A344TDA9_9BACT</name>
<dbReference type="KEGG" id="run:DR864_02250"/>
<accession>A0A344TDA9</accession>
<dbReference type="AlphaFoldDB" id="A0A344TDA9"/>
<dbReference type="Proteomes" id="UP000251993">
    <property type="component" value="Chromosome"/>
</dbReference>
<dbReference type="EMBL" id="CP030850">
    <property type="protein sequence ID" value="AXE16630.1"/>
    <property type="molecule type" value="Genomic_DNA"/>
</dbReference>
<proteinExistence type="predicted"/>
<organism evidence="1 2">
    <name type="scientific">Runella rosea</name>
    <dbReference type="NCBI Taxonomy" id="2259595"/>
    <lineage>
        <taxon>Bacteria</taxon>
        <taxon>Pseudomonadati</taxon>
        <taxon>Bacteroidota</taxon>
        <taxon>Cytophagia</taxon>
        <taxon>Cytophagales</taxon>
        <taxon>Spirosomataceae</taxon>
        <taxon>Runella</taxon>
    </lineage>
</organism>
<sequence>MYLLTTVAKTQVLLNLKDKKGKARAFGVGVNPVLYEWDIQISAVSETQVKLQAGDIIAIRGIFVAGIYLPDSFFFKDNNCKITGETSDGQTVYNNPIIYEDVTNSKDLAAILDKYLW</sequence>
<evidence type="ECO:0000313" key="2">
    <source>
        <dbReference type="Proteomes" id="UP000251993"/>
    </source>
</evidence>
<reference evidence="1 2" key="1">
    <citation type="submission" date="2018-07" db="EMBL/GenBank/DDBJ databases">
        <title>Genome sequencing of Runella.</title>
        <authorList>
            <person name="Baek M.-G."/>
            <person name="Yi H."/>
        </authorList>
    </citation>
    <scope>NUCLEOTIDE SEQUENCE [LARGE SCALE GENOMIC DNA]</scope>
    <source>
        <strain evidence="1 2">HYN0085</strain>
    </source>
</reference>
<gene>
    <name evidence="1" type="ORF">DR864_02250</name>
</gene>